<sequence>MRHGILAVAVVCGLGSFSASASAAYRLCIDVMNLEFRPFRVQVGAGDYVSIGQERCADFTTFGLIRVRIGGDPIVECSGNPVSINNLAQVQLRVGYQYYIENKANPYQATACSRTQ</sequence>
<comment type="caution">
    <text evidence="2">The sequence shown here is derived from an EMBL/GenBank/DDBJ whole genome shotgun (WGS) entry which is preliminary data.</text>
</comment>
<feature type="chain" id="PRO_5018311253" evidence="1">
    <location>
        <begin position="24"/>
        <end position="116"/>
    </location>
</feature>
<dbReference type="AlphaFoldDB" id="A0A3N1KUR1"/>
<dbReference type="EMBL" id="RJKX01000015">
    <property type="protein sequence ID" value="ROP84321.1"/>
    <property type="molecule type" value="Genomic_DNA"/>
</dbReference>
<protein>
    <submittedName>
        <fullName evidence="2">Uncharacterized protein</fullName>
    </submittedName>
</protein>
<organism evidence="2 3">
    <name type="scientific">Stella humosa</name>
    <dbReference type="NCBI Taxonomy" id="94"/>
    <lineage>
        <taxon>Bacteria</taxon>
        <taxon>Pseudomonadati</taxon>
        <taxon>Pseudomonadota</taxon>
        <taxon>Alphaproteobacteria</taxon>
        <taxon>Rhodospirillales</taxon>
        <taxon>Stellaceae</taxon>
        <taxon>Stella</taxon>
    </lineage>
</organism>
<evidence type="ECO:0000256" key="1">
    <source>
        <dbReference type="SAM" id="SignalP"/>
    </source>
</evidence>
<name>A0A3N1KUR1_9PROT</name>
<feature type="signal peptide" evidence="1">
    <location>
        <begin position="1"/>
        <end position="23"/>
    </location>
</feature>
<dbReference type="RefSeq" id="WP_148071377.1">
    <property type="nucleotide sequence ID" value="NZ_RJKX01000015.1"/>
</dbReference>
<accession>A0A3N1KUR1</accession>
<evidence type="ECO:0000313" key="2">
    <source>
        <dbReference type="EMBL" id="ROP84321.1"/>
    </source>
</evidence>
<keyword evidence="1" id="KW-0732">Signal</keyword>
<keyword evidence="3" id="KW-1185">Reference proteome</keyword>
<evidence type="ECO:0000313" key="3">
    <source>
        <dbReference type="Proteomes" id="UP000278222"/>
    </source>
</evidence>
<gene>
    <name evidence="2" type="ORF">EDC65_3671</name>
</gene>
<dbReference type="Proteomes" id="UP000278222">
    <property type="component" value="Unassembled WGS sequence"/>
</dbReference>
<proteinExistence type="predicted"/>
<reference evidence="2 3" key="1">
    <citation type="submission" date="2018-11" db="EMBL/GenBank/DDBJ databases">
        <title>Genomic Encyclopedia of Type Strains, Phase IV (KMG-IV): sequencing the most valuable type-strain genomes for metagenomic binning, comparative biology and taxonomic classification.</title>
        <authorList>
            <person name="Goeker M."/>
        </authorList>
    </citation>
    <scope>NUCLEOTIDE SEQUENCE [LARGE SCALE GENOMIC DNA]</scope>
    <source>
        <strain evidence="2 3">DSM 5900</strain>
    </source>
</reference>